<accession>A0A8S4QPQ6</accession>
<dbReference type="AlphaFoldDB" id="A0A8S4QPQ6"/>
<feature type="non-terminal residue" evidence="1">
    <location>
        <position position="1"/>
    </location>
</feature>
<name>A0A8S4QPQ6_9NEOP</name>
<proteinExistence type="predicted"/>
<organism evidence="1 2">
    <name type="scientific">Pararge aegeria aegeria</name>
    <dbReference type="NCBI Taxonomy" id="348720"/>
    <lineage>
        <taxon>Eukaryota</taxon>
        <taxon>Metazoa</taxon>
        <taxon>Ecdysozoa</taxon>
        <taxon>Arthropoda</taxon>
        <taxon>Hexapoda</taxon>
        <taxon>Insecta</taxon>
        <taxon>Pterygota</taxon>
        <taxon>Neoptera</taxon>
        <taxon>Endopterygota</taxon>
        <taxon>Lepidoptera</taxon>
        <taxon>Glossata</taxon>
        <taxon>Ditrysia</taxon>
        <taxon>Papilionoidea</taxon>
        <taxon>Nymphalidae</taxon>
        <taxon>Satyrinae</taxon>
        <taxon>Satyrini</taxon>
        <taxon>Parargina</taxon>
        <taxon>Pararge</taxon>
    </lineage>
</organism>
<dbReference type="OrthoDB" id="1921953at2759"/>
<dbReference type="EMBL" id="CAKXAJ010009854">
    <property type="protein sequence ID" value="CAH2211311.1"/>
    <property type="molecule type" value="Genomic_DNA"/>
</dbReference>
<evidence type="ECO:0000313" key="1">
    <source>
        <dbReference type="EMBL" id="CAH2211311.1"/>
    </source>
</evidence>
<sequence length="74" mass="8053">SQHTYAQLAQFLDRITSSQQERPECVGKELKATSLEETIALAPSIALAKISAKLFDNPTTNPGVTHRVSLTCLL</sequence>
<gene>
    <name evidence="1" type="primary">jg3145</name>
    <name evidence="1" type="ORF">PAEG_LOCUS3141</name>
</gene>
<protein>
    <submittedName>
        <fullName evidence="1">Jg3145 protein</fullName>
    </submittedName>
</protein>
<reference evidence="1" key="1">
    <citation type="submission" date="2022-03" db="EMBL/GenBank/DDBJ databases">
        <authorList>
            <person name="Lindestad O."/>
        </authorList>
    </citation>
    <scope>NUCLEOTIDE SEQUENCE</scope>
</reference>
<keyword evidence="2" id="KW-1185">Reference proteome</keyword>
<evidence type="ECO:0000313" key="2">
    <source>
        <dbReference type="Proteomes" id="UP000838756"/>
    </source>
</evidence>
<comment type="caution">
    <text evidence="1">The sequence shown here is derived from an EMBL/GenBank/DDBJ whole genome shotgun (WGS) entry which is preliminary data.</text>
</comment>
<dbReference type="Proteomes" id="UP000838756">
    <property type="component" value="Unassembled WGS sequence"/>
</dbReference>